<dbReference type="Proteomes" id="UP000315252">
    <property type="component" value="Unassembled WGS sequence"/>
</dbReference>
<proteinExistence type="inferred from homology"/>
<evidence type="ECO:0000256" key="6">
    <source>
        <dbReference type="ARBA" id="ARBA00022692"/>
    </source>
</evidence>
<evidence type="ECO:0000256" key="5">
    <source>
        <dbReference type="ARBA" id="ARBA00022475"/>
    </source>
</evidence>
<feature type="transmembrane region" description="Helical" evidence="14">
    <location>
        <begin position="223"/>
        <end position="246"/>
    </location>
</feature>
<dbReference type="GO" id="GO:0050380">
    <property type="term" value="F:undecaprenyl-diphosphatase activity"/>
    <property type="evidence" value="ECO:0007669"/>
    <property type="project" value="UniProtKB-UniRule"/>
</dbReference>
<protein>
    <recommendedName>
        <fullName evidence="4 14">Undecaprenyl-diphosphatase</fullName>
        <ecNumber evidence="3 14">3.6.1.27</ecNumber>
    </recommendedName>
    <alternativeName>
        <fullName evidence="12 14">Bacitracin resistance protein</fullName>
    </alternativeName>
    <alternativeName>
        <fullName evidence="11 14">Undecaprenyl pyrophosphate phosphatase</fullName>
    </alternativeName>
</protein>
<comment type="subcellular location">
    <subcellularLocation>
        <location evidence="1 14">Cell membrane</location>
        <topology evidence="1 14">Multi-pass membrane protein</topology>
    </subcellularLocation>
</comment>
<evidence type="ECO:0000256" key="11">
    <source>
        <dbReference type="ARBA" id="ARBA00032707"/>
    </source>
</evidence>
<dbReference type="PANTHER" id="PTHR30622:SF4">
    <property type="entry name" value="UNDECAPRENYL-DIPHOSPHATASE"/>
    <property type="match status" value="1"/>
</dbReference>
<dbReference type="AlphaFoldDB" id="A0A545U198"/>
<dbReference type="GO" id="GO:0071555">
    <property type="term" value="P:cell wall organization"/>
    <property type="evidence" value="ECO:0007669"/>
    <property type="project" value="UniProtKB-KW"/>
</dbReference>
<feature type="transmembrane region" description="Helical" evidence="14">
    <location>
        <begin position="192"/>
        <end position="211"/>
    </location>
</feature>
<evidence type="ECO:0000313" key="16">
    <source>
        <dbReference type="Proteomes" id="UP000315252"/>
    </source>
</evidence>
<reference evidence="15 16" key="1">
    <citation type="submission" date="2019-06" db="EMBL/GenBank/DDBJ databases">
        <title>Whole genome sequence for Rhodospirillaceae sp. R148.</title>
        <authorList>
            <person name="Wang G."/>
        </authorList>
    </citation>
    <scope>NUCLEOTIDE SEQUENCE [LARGE SCALE GENOMIC DNA]</scope>
    <source>
        <strain evidence="15 16">R148</strain>
    </source>
</reference>
<dbReference type="OrthoDB" id="9808289at2"/>
<comment type="function">
    <text evidence="14">Catalyzes the dephosphorylation of undecaprenyl diphosphate (UPP). Confers resistance to bacitracin.</text>
</comment>
<comment type="similarity">
    <text evidence="2 14">Belongs to the UppP family.</text>
</comment>
<dbReference type="GO" id="GO:0046677">
    <property type="term" value="P:response to antibiotic"/>
    <property type="evidence" value="ECO:0007669"/>
    <property type="project" value="UniProtKB-UniRule"/>
</dbReference>
<evidence type="ECO:0000256" key="12">
    <source>
        <dbReference type="ARBA" id="ARBA00032932"/>
    </source>
</evidence>
<keyword evidence="14" id="KW-0573">Peptidoglycan synthesis</keyword>
<evidence type="ECO:0000256" key="14">
    <source>
        <dbReference type="HAMAP-Rule" id="MF_01006"/>
    </source>
</evidence>
<gene>
    <name evidence="14" type="primary">uppP</name>
    <name evidence="15" type="ORF">FKG95_01035</name>
</gene>
<feature type="transmembrane region" description="Helical" evidence="14">
    <location>
        <begin position="50"/>
        <end position="69"/>
    </location>
</feature>
<sequence length="273" mass="29486">MALLHVFVLAIVQGLTEFLPISSSGHLVLVWGGVDYLGLKVPQETAHSRLLLDIAVHVGTLLAVCLYYYRDLIAMLGGFFALATGRITPGARLALLVVIASIPLALVGYFFLEEIAGSLHNIEVVAWATIIFALVLFVTDRVGMTLRRIEHMTVWAALLIGCCQVLALIPGASRSGITMSAARLLGYERTEAARFSLLMAIPAIAGPGLLLAHDVTQTPDVQFGYEVVLAAGMSFAVAFLTIALMIRWLQYAGFAPFVVYRLLLGAALLYWIA</sequence>
<dbReference type="GO" id="GO:0009252">
    <property type="term" value="P:peptidoglycan biosynthetic process"/>
    <property type="evidence" value="ECO:0007669"/>
    <property type="project" value="UniProtKB-KW"/>
</dbReference>
<dbReference type="RefSeq" id="WP_142894285.1">
    <property type="nucleotide sequence ID" value="NZ_ML660052.1"/>
</dbReference>
<feature type="transmembrane region" description="Helical" evidence="14">
    <location>
        <begin position="252"/>
        <end position="272"/>
    </location>
</feature>
<evidence type="ECO:0000256" key="4">
    <source>
        <dbReference type="ARBA" id="ARBA00021581"/>
    </source>
</evidence>
<dbReference type="EC" id="3.6.1.27" evidence="3 14"/>
<dbReference type="PANTHER" id="PTHR30622">
    <property type="entry name" value="UNDECAPRENYL-DIPHOSPHATASE"/>
    <property type="match status" value="1"/>
</dbReference>
<keyword evidence="14" id="KW-0133">Cell shape</keyword>
<keyword evidence="14" id="KW-0961">Cell wall biogenesis/degradation</keyword>
<dbReference type="HAMAP" id="MF_01006">
    <property type="entry name" value="Undec_diphosphatase"/>
    <property type="match status" value="1"/>
</dbReference>
<evidence type="ECO:0000256" key="1">
    <source>
        <dbReference type="ARBA" id="ARBA00004651"/>
    </source>
</evidence>
<comment type="catalytic activity">
    <reaction evidence="13 14">
        <text>di-trans,octa-cis-undecaprenyl diphosphate + H2O = di-trans,octa-cis-undecaprenyl phosphate + phosphate + H(+)</text>
        <dbReference type="Rhea" id="RHEA:28094"/>
        <dbReference type="ChEBI" id="CHEBI:15377"/>
        <dbReference type="ChEBI" id="CHEBI:15378"/>
        <dbReference type="ChEBI" id="CHEBI:43474"/>
        <dbReference type="ChEBI" id="CHEBI:58405"/>
        <dbReference type="ChEBI" id="CHEBI:60392"/>
        <dbReference type="EC" id="3.6.1.27"/>
    </reaction>
</comment>
<keyword evidence="7 14" id="KW-0378">Hydrolase</keyword>
<dbReference type="GO" id="GO:0005886">
    <property type="term" value="C:plasma membrane"/>
    <property type="evidence" value="ECO:0007669"/>
    <property type="project" value="UniProtKB-SubCell"/>
</dbReference>
<dbReference type="EMBL" id="VHSH01000001">
    <property type="protein sequence ID" value="TQV83216.1"/>
    <property type="molecule type" value="Genomic_DNA"/>
</dbReference>
<dbReference type="Pfam" id="PF02673">
    <property type="entry name" value="BacA"/>
    <property type="match status" value="1"/>
</dbReference>
<evidence type="ECO:0000256" key="2">
    <source>
        <dbReference type="ARBA" id="ARBA00010621"/>
    </source>
</evidence>
<evidence type="ECO:0000256" key="7">
    <source>
        <dbReference type="ARBA" id="ARBA00022801"/>
    </source>
</evidence>
<evidence type="ECO:0000256" key="10">
    <source>
        <dbReference type="ARBA" id="ARBA00023251"/>
    </source>
</evidence>
<evidence type="ECO:0000256" key="9">
    <source>
        <dbReference type="ARBA" id="ARBA00023136"/>
    </source>
</evidence>
<dbReference type="GO" id="GO:0008360">
    <property type="term" value="P:regulation of cell shape"/>
    <property type="evidence" value="ECO:0007669"/>
    <property type="project" value="UniProtKB-KW"/>
</dbReference>
<keyword evidence="16" id="KW-1185">Reference proteome</keyword>
<evidence type="ECO:0000313" key="15">
    <source>
        <dbReference type="EMBL" id="TQV83216.1"/>
    </source>
</evidence>
<dbReference type="InterPro" id="IPR003824">
    <property type="entry name" value="UppP"/>
</dbReference>
<organism evidence="15 16">
    <name type="scientific">Denitrobaculum tricleocarpae</name>
    <dbReference type="NCBI Taxonomy" id="2591009"/>
    <lineage>
        <taxon>Bacteria</taxon>
        <taxon>Pseudomonadati</taxon>
        <taxon>Pseudomonadota</taxon>
        <taxon>Alphaproteobacteria</taxon>
        <taxon>Rhodospirillales</taxon>
        <taxon>Rhodospirillaceae</taxon>
        <taxon>Denitrobaculum</taxon>
    </lineage>
</organism>
<feature type="transmembrane region" description="Helical" evidence="14">
    <location>
        <begin position="90"/>
        <end position="112"/>
    </location>
</feature>
<feature type="transmembrane region" description="Helical" evidence="14">
    <location>
        <begin position="154"/>
        <end position="172"/>
    </location>
</feature>
<name>A0A545U198_9PROT</name>
<evidence type="ECO:0000256" key="3">
    <source>
        <dbReference type="ARBA" id="ARBA00012374"/>
    </source>
</evidence>
<evidence type="ECO:0000256" key="13">
    <source>
        <dbReference type="ARBA" id="ARBA00047594"/>
    </source>
</evidence>
<keyword evidence="5 14" id="KW-1003">Cell membrane</keyword>
<comment type="caution">
    <text evidence="15">The sequence shown here is derived from an EMBL/GenBank/DDBJ whole genome shotgun (WGS) entry which is preliminary data.</text>
</comment>
<evidence type="ECO:0000256" key="8">
    <source>
        <dbReference type="ARBA" id="ARBA00022989"/>
    </source>
</evidence>
<keyword evidence="8 14" id="KW-1133">Transmembrane helix</keyword>
<keyword evidence="9 14" id="KW-0472">Membrane</keyword>
<accession>A0A545U198</accession>
<keyword evidence="6 14" id="KW-0812">Transmembrane</keyword>
<feature type="transmembrane region" description="Helical" evidence="14">
    <location>
        <begin position="124"/>
        <end position="142"/>
    </location>
</feature>
<keyword evidence="10 14" id="KW-0046">Antibiotic resistance</keyword>
<comment type="miscellaneous">
    <text evidence="14">Bacitracin is thought to be involved in the inhibition of peptidoglycan synthesis by sequestering undecaprenyl diphosphate, thereby reducing the pool of lipid carrier available.</text>
</comment>